<feature type="domain" description="DNA2/NAM7 helicase helicase" evidence="2">
    <location>
        <begin position="1285"/>
        <end position="1324"/>
    </location>
</feature>
<dbReference type="eggNOG" id="COG0467">
    <property type="taxonomic scope" value="Bacteria"/>
</dbReference>
<dbReference type="InterPro" id="IPR045055">
    <property type="entry name" value="DNA2/NAM7-like"/>
</dbReference>
<dbReference type="Pfam" id="PF13086">
    <property type="entry name" value="AAA_11"/>
    <property type="match status" value="1"/>
</dbReference>
<dbReference type="InterPro" id="IPR036953">
    <property type="entry name" value="GreA/GreB_C_sf"/>
</dbReference>
<dbReference type="PANTHER" id="PTHR10887:SF495">
    <property type="entry name" value="HELICASE SENATAXIN ISOFORM X1-RELATED"/>
    <property type="match status" value="1"/>
</dbReference>
<keyword evidence="6" id="KW-1185">Reference proteome</keyword>
<dbReference type="EnsemblBacteria" id="CAK07625">
    <property type="protein sequence ID" value="CAK07625"/>
    <property type="gene ID" value="RL2132"/>
</dbReference>
<sequence>MQCESPMSDAISSRTQDFSQLVRSKIDEIRPRLLDLSAKNPLVSLSFGSRSAGYVRVIDELPDRVFFTLSTDGSFNFRALPPLEDGPPDEQSAPFLEAFAIGLVTDAFYLEQQSKLNADAVEYPDLVRQLERDLKDRIRENLGMPKRIVRKDESLTQHARNHDINPGFDLPAPSEHIDPKHDDDHIQTLLLGPDLERKLNGLMAKGKTWQQETGLNLLRGAFGFLEWKDPKRGDNRVYYSPLVLLPTTMSRQKTAAGPLFTVEGAGEEAETNLVLREKLRREFDIELPVFGGGSLEAYFEEVSAVEQTKVAWRVRRWIVFGVFPAARMAMYEDLDTAVSDFSENSVIENLLVGSEVGKTGAIANEYEVDAPDVEVQVPYLVKKADVSQFSVLVDLVKGNNIAVEGPPGTGKSDTIVNSIAAALAKGKKVLFVAEKSAALKVVHSRLEEVGLGEFVLPLLAGKGSREEFMDSLRSRLDVVEPSPRYLQQERERYTAARDRLARYVSILSEEWNGSGRSVHSVLGAAIATQDALMSLAPTAVSEHRLPTADLKEHEISSLVESVRRLAQISSTDAAKRSYWRGTTSLDTSPFKMNSIIARTEKAAAAYRTLGEACTALGERTGIPAFTLVDIADLAQWANRLAERNPQFLSDDDIVVAVMDSASTISEFLDRCVVAQTKAADLGKVVNDPQMPHLAEALARIADVCKDNGIGKLDASDRLLQIEFHLSATAAAERLVTGVSAFVHRISGAGEWTVGDVRNAVRIWSETSKRVVAQRRASLIDPASIETLKGLLERAIVIRQRHTELSATVTVKNRLKASEIEGPLSAIRQAGAFSFLSGAFKQAKAFYLSISKRGTFDKNTAIADLQQLQTFLEDEETFNERAIRSGVFGPSFEGRDTDFQTFEELIRFYEAIDKALPGFEHREIRSFLKTADADLVESMPAVGDLLPETKLGAVEGFSRDSSAVLARLREVHEELSRLEAHLRPAGKVLPPSAMRSLSADVDRLRTTLVQLDSFPEAAKLGRRFAGWKTDVPAARPLVAIGVLLEEAGKSGEILRKSLQDQVFPRLVAEINAVVAAGEAASAALAEASLEAACDLKVNAIHPDAFAMSAFLSEAAEDREGLETAILLSKARTDVARYGMQETVDLLQRQVPASDNLPKMVESLVRRAAAERVYGTYGSELSGYSGKQIEDIRAEFKHADDNVRKLSRKALRSELISKARPATGNSRGRVADYAEMGLLEHLAGQRRIRVPLRDITRRAGRALLELKPCWIMSPLAVAQFIPKGSIHFDICVIDEASQMPPEDAIGALYRAYQAMIVGDTKQLPPTNFFHKIYAGDDEDDENPDAVTQESVLEMANSAFRPRRMLRWHYRSRHSALIRFSNRMMYDDDLVVFPSSNEDDPSMGVFSTFTSGIYKAGLNPIEGEAVVEAALNFMKTDPNRSLGIVAMNKSQSDFINERLQYAIARDKKATDYVERWNAERGGLEEFFVKNLENVQGDERDVIFISTVYGPPAPGERIRQAFGPLNGATGKRRLNVLFSRAKEQVRTFTSMTSGDIMAEEGGNEGALMLKRWLEYSAGGLLESSTGTHGAFDSPLEQYIAQQIEAMGCTAVPQVGVVGYSIDLGLRHPEWPNGFIMGVECDGATYHSSKSARDRDRHRQEVLENLGWKIHRVWSTDWFDNPRREAERLRTAITARLTELKARATRPLSQQPIVIAPTQSTASPAQPRPHEDDRQAKLTLPEPKPEPIARSAAPKTITARLGDTIRLRYLDRNQETYQFKIVKEPSQPERGIVNQSAPLAKGVIDTEEGEEIEILLGSLIRKAVVEKISR</sequence>
<dbReference type="InterPro" id="IPR041679">
    <property type="entry name" value="DNA2/NAM7-like_C"/>
</dbReference>
<dbReference type="GO" id="GO:0003677">
    <property type="term" value="F:DNA binding"/>
    <property type="evidence" value="ECO:0007669"/>
    <property type="project" value="InterPro"/>
</dbReference>
<dbReference type="KEGG" id="rle:RL2132"/>
<dbReference type="Gene3D" id="3.40.960.10">
    <property type="entry name" value="VSR Endonuclease"/>
    <property type="match status" value="1"/>
</dbReference>
<evidence type="ECO:0000259" key="2">
    <source>
        <dbReference type="Pfam" id="PF13086"/>
    </source>
</evidence>
<dbReference type="GO" id="GO:0004386">
    <property type="term" value="F:helicase activity"/>
    <property type="evidence" value="ECO:0007669"/>
    <property type="project" value="InterPro"/>
</dbReference>
<organism evidence="5 6">
    <name type="scientific">Rhizobium johnstonii (strain DSM 114642 / LMG 32736 / 3841)</name>
    <name type="common">Rhizobium leguminosarum bv. viciae</name>
    <dbReference type="NCBI Taxonomy" id="216596"/>
    <lineage>
        <taxon>Bacteria</taxon>
        <taxon>Pseudomonadati</taxon>
        <taxon>Pseudomonadota</taxon>
        <taxon>Alphaproteobacteria</taxon>
        <taxon>Hyphomicrobiales</taxon>
        <taxon>Rhizobiaceae</taxon>
        <taxon>Rhizobium/Agrobacterium group</taxon>
        <taxon>Rhizobium</taxon>
        <taxon>Rhizobium johnstonii</taxon>
    </lineage>
</organism>
<dbReference type="InterPro" id="IPR049468">
    <property type="entry name" value="Restrct_endonuc-II-like_dom"/>
</dbReference>
<dbReference type="InterPro" id="IPR047187">
    <property type="entry name" value="SF1_C_Upf1"/>
</dbReference>
<evidence type="ECO:0000313" key="5">
    <source>
        <dbReference type="EMBL" id="CAK07625.1"/>
    </source>
</evidence>
<dbReference type="Pfam" id="PF18741">
    <property type="entry name" value="MTES_1575"/>
    <property type="match status" value="1"/>
</dbReference>
<reference evidence="5 6" key="1">
    <citation type="journal article" date="2006" name="Genome Biol.">
        <title>The genome of Rhizobium leguminosarum has recognizable core and accessory components.</title>
        <authorList>
            <person name="Young J.W."/>
            <person name="Crossman L.C."/>
            <person name="Johnston A.W.B."/>
            <person name="Thomson N.R."/>
            <person name="Ghazoui Z.F."/>
            <person name="Hull K.H."/>
            <person name="Wexler M."/>
            <person name="Curson A.R.J."/>
            <person name="Todd J.D."/>
            <person name="Poole P.S."/>
            <person name="Mauchline T.H."/>
            <person name="East A.K."/>
            <person name="Quail M.A."/>
            <person name="Churcher C."/>
            <person name="Arrowsmith C."/>
            <person name="Cherevach A."/>
            <person name="Chillingworth T."/>
            <person name="Clarke K."/>
            <person name="Cronin A."/>
            <person name="Davis P."/>
            <person name="Fraser A."/>
            <person name="Hance Z."/>
            <person name="Hauser H."/>
            <person name="Jagels K."/>
            <person name="Moule S."/>
            <person name="Mungall K."/>
            <person name="Norbertczak H."/>
            <person name="Rabbinowitsch E."/>
            <person name="Sanders M."/>
            <person name="Simmonds M."/>
            <person name="Whitehead S."/>
            <person name="Parkhill J."/>
        </authorList>
    </citation>
    <scope>NUCLEOTIDE SEQUENCE [LARGE SCALE GENOMIC DNA]</scope>
    <source>
        <strain evidence="6">DSM 114642 / LMG 32736 / 3841</strain>
    </source>
</reference>
<dbReference type="eggNOG" id="COG1112">
    <property type="taxonomic scope" value="Bacteria"/>
</dbReference>
<dbReference type="CDD" id="cd18808">
    <property type="entry name" value="SF1_C_Upf1"/>
    <property type="match status" value="1"/>
</dbReference>
<dbReference type="SUPFAM" id="SSF52980">
    <property type="entry name" value="Restriction endonuclease-like"/>
    <property type="match status" value="1"/>
</dbReference>
<proteinExistence type="predicted"/>
<accession>Q1MHD9</accession>
<evidence type="ECO:0000259" key="3">
    <source>
        <dbReference type="Pfam" id="PF13087"/>
    </source>
</evidence>
<dbReference type="FunFam" id="3.40.960.10:FF:000002">
    <property type="entry name" value="DNA helicase related protein"/>
    <property type="match status" value="1"/>
</dbReference>
<dbReference type="GO" id="GO:0032784">
    <property type="term" value="P:regulation of DNA-templated transcription elongation"/>
    <property type="evidence" value="ECO:0007669"/>
    <property type="project" value="InterPro"/>
</dbReference>
<dbReference type="InterPro" id="IPR027417">
    <property type="entry name" value="P-loop_NTPase"/>
</dbReference>
<dbReference type="PANTHER" id="PTHR10887">
    <property type="entry name" value="DNA2/NAM7 HELICASE FAMILY"/>
    <property type="match status" value="1"/>
</dbReference>
<gene>
    <name evidence="5" type="ordered locus">RL2132</name>
</gene>
<evidence type="ECO:0000313" key="6">
    <source>
        <dbReference type="Proteomes" id="UP000006575"/>
    </source>
</evidence>
<dbReference type="HOGENOM" id="CLU_000788_3_2_5"/>
<evidence type="ECO:0000259" key="4">
    <source>
        <dbReference type="Pfam" id="PF18741"/>
    </source>
</evidence>
<feature type="region of interest" description="Disordered" evidence="1">
    <location>
        <begin position="1703"/>
        <end position="1744"/>
    </location>
</feature>
<feature type="domain" description="DNA2/NAM7 helicase-like C-terminal" evidence="3">
    <location>
        <begin position="1346"/>
        <end position="1541"/>
    </location>
</feature>
<dbReference type="EMBL" id="AM236080">
    <property type="protein sequence ID" value="CAK07625.1"/>
    <property type="molecule type" value="Genomic_DNA"/>
</dbReference>
<dbReference type="InterPro" id="IPR041677">
    <property type="entry name" value="DNA2/NAM7_AAA_11"/>
</dbReference>
<feature type="compositionally biased region" description="Polar residues" evidence="1">
    <location>
        <begin position="1703"/>
        <end position="1719"/>
    </location>
</feature>
<dbReference type="InterPro" id="IPR025103">
    <property type="entry name" value="DUF4011"/>
</dbReference>
<dbReference type="Pfam" id="PF13195">
    <property type="entry name" value="DUF4011"/>
    <property type="match status" value="1"/>
</dbReference>
<dbReference type="Gene3D" id="3.10.50.30">
    <property type="entry name" value="Transcription elongation factor, GreA/GreB, C-terminal domain"/>
    <property type="match status" value="1"/>
</dbReference>
<feature type="domain" description="Restriction endonuclease type II-like" evidence="4">
    <location>
        <begin position="1592"/>
        <end position="1688"/>
    </location>
</feature>
<name>Q1MHD9_RHIJ3</name>
<dbReference type="SUPFAM" id="SSF52540">
    <property type="entry name" value="P-loop containing nucleoside triphosphate hydrolases"/>
    <property type="match status" value="2"/>
</dbReference>
<protein>
    <submittedName>
        <fullName evidence="5">Uncharacterized protein</fullName>
    </submittedName>
</protein>
<dbReference type="InterPro" id="IPR011335">
    <property type="entry name" value="Restrct_endonuc-II-like"/>
</dbReference>
<dbReference type="Pfam" id="PF13087">
    <property type="entry name" value="AAA_12"/>
    <property type="match status" value="1"/>
</dbReference>
<dbReference type="Proteomes" id="UP000006575">
    <property type="component" value="Chromosome"/>
</dbReference>
<dbReference type="Gene3D" id="3.40.50.300">
    <property type="entry name" value="P-loop containing nucleotide triphosphate hydrolases"/>
    <property type="match status" value="3"/>
</dbReference>
<evidence type="ECO:0000256" key="1">
    <source>
        <dbReference type="SAM" id="MobiDB-lite"/>
    </source>
</evidence>